<dbReference type="InterPro" id="IPR012677">
    <property type="entry name" value="Nucleotide-bd_a/b_plait_sf"/>
</dbReference>
<reference evidence="4" key="3">
    <citation type="submission" date="2025-08" db="UniProtKB">
        <authorList>
            <consortium name="Ensembl"/>
        </authorList>
    </citation>
    <scope>IDENTIFICATION</scope>
    <source>
        <strain evidence="4">HSOK</strain>
    </source>
</reference>
<keyword evidence="1" id="KW-0694">RNA-binding</keyword>
<dbReference type="InterPro" id="IPR035979">
    <property type="entry name" value="RBD_domain_sf"/>
</dbReference>
<dbReference type="Pfam" id="PF23222">
    <property type="entry name" value="RRM_PARP14_1"/>
    <property type="match status" value="1"/>
</dbReference>
<dbReference type="PROSITE" id="PS50102">
    <property type="entry name" value="RRM"/>
    <property type="match status" value="1"/>
</dbReference>
<dbReference type="PANTHER" id="PTHR15225:SF8">
    <property type="entry name" value="RNA-BINDING PROTEIN 43"/>
    <property type="match status" value="1"/>
</dbReference>
<sequence>MAGAQQWLDGRRTVVVSGVPAPLPPSRMADKLTIHFQSRRRSAGGDVEGVTYPTDMDGVAFVTFDRAEDAAKVVEKEQQVMEDEEFPAVYTLTVFPFSTDVFLYVNSATVDLSVFDDPASLIASLHSTYRSIRFQRLPQENKVSIEGPFYAVRALRQDLTARANSLKPLAQSTSINLNVNIPNFSSKLKVPDETLAAVGEVVEQLTAHRRLKMSTNCRTDGLPSSRREVVGAETMTRTASFFAEQEMSVKPKKLSSAPSAGTKGHSKVPSSPVPSDRGRSPMRDPKGARGRRANDVDDIWVDEYTFKYIKKFHKEHMDKCLKGLDVWEEHVEGSGLVRIRLRDKESSSKDAAKNLQTLITSEHANLRVYEISLDKTQLRSKRQLTKFCEDAAFLYQNVLYLLEESSIKVIGPAVSSFLFRLILEDKIQMTFLDI</sequence>
<evidence type="ECO:0000259" key="3">
    <source>
        <dbReference type="PROSITE" id="PS50102"/>
    </source>
</evidence>
<name>A0A3P9I926_ORYLA</name>
<feature type="region of interest" description="Disordered" evidence="2">
    <location>
        <begin position="247"/>
        <end position="292"/>
    </location>
</feature>
<reference key="1">
    <citation type="journal article" date="2007" name="Nature">
        <title>The medaka draft genome and insights into vertebrate genome evolution.</title>
        <authorList>
            <person name="Kasahara M."/>
            <person name="Naruse K."/>
            <person name="Sasaki S."/>
            <person name="Nakatani Y."/>
            <person name="Qu W."/>
            <person name="Ahsan B."/>
            <person name="Yamada T."/>
            <person name="Nagayasu Y."/>
            <person name="Doi K."/>
            <person name="Kasai Y."/>
            <person name="Jindo T."/>
            <person name="Kobayashi D."/>
            <person name="Shimada A."/>
            <person name="Toyoda A."/>
            <person name="Kuroki Y."/>
            <person name="Fujiyama A."/>
            <person name="Sasaki T."/>
            <person name="Shimizu A."/>
            <person name="Asakawa S."/>
            <person name="Shimizu N."/>
            <person name="Hashimoto S."/>
            <person name="Yang J."/>
            <person name="Lee Y."/>
            <person name="Matsushima K."/>
            <person name="Sugano S."/>
            <person name="Sakaizumi M."/>
            <person name="Narita T."/>
            <person name="Ohishi K."/>
            <person name="Haga S."/>
            <person name="Ohta F."/>
            <person name="Nomoto H."/>
            <person name="Nogata K."/>
            <person name="Morishita T."/>
            <person name="Endo T."/>
            <person name="Shin-I T."/>
            <person name="Takeda H."/>
            <person name="Morishita S."/>
            <person name="Kohara Y."/>
        </authorList>
    </citation>
    <scope>NUCLEOTIDE SEQUENCE [LARGE SCALE GENOMIC DNA]</scope>
    <source>
        <strain>Hd-rR</strain>
    </source>
</reference>
<reference evidence="4" key="4">
    <citation type="submission" date="2025-09" db="UniProtKB">
        <authorList>
            <consortium name="Ensembl"/>
        </authorList>
    </citation>
    <scope>IDENTIFICATION</scope>
    <source>
        <strain evidence="4">HSOK</strain>
    </source>
</reference>
<evidence type="ECO:0000313" key="5">
    <source>
        <dbReference type="Proteomes" id="UP000265200"/>
    </source>
</evidence>
<dbReference type="PANTHER" id="PTHR15225">
    <property type="entry name" value="INTERFERON-INDUCED PROTEIN 35/NMI N-MYC/STAT INTERACTING PROTEIN"/>
    <property type="match status" value="1"/>
</dbReference>
<dbReference type="Ensembl" id="ENSORLT00015024599.1">
    <property type="protein sequence ID" value="ENSORLP00015016425.1"/>
    <property type="gene ID" value="ENSORLG00015017390.1"/>
</dbReference>
<dbReference type="SUPFAM" id="SSF54928">
    <property type="entry name" value="RNA-binding domain, RBD"/>
    <property type="match status" value="1"/>
</dbReference>
<reference evidence="4 5" key="2">
    <citation type="submission" date="2017-04" db="EMBL/GenBank/DDBJ databases">
        <title>CpG methylation of centromeres and impact of large insertions on vertebrate speciation.</title>
        <authorList>
            <person name="Ichikawa K."/>
            <person name="Yoshimura J."/>
            <person name="Morishita S."/>
        </authorList>
    </citation>
    <scope>NUCLEOTIDE SEQUENCE</scope>
    <source>
        <strain evidence="4 5">HSOK</strain>
    </source>
</reference>
<proteinExistence type="predicted"/>
<feature type="compositionally biased region" description="Basic and acidic residues" evidence="2">
    <location>
        <begin position="276"/>
        <end position="292"/>
    </location>
</feature>
<evidence type="ECO:0000256" key="2">
    <source>
        <dbReference type="SAM" id="MobiDB-lite"/>
    </source>
</evidence>
<dbReference type="InterPro" id="IPR057051">
    <property type="entry name" value="PARP14_RPM_1"/>
</dbReference>
<dbReference type="GO" id="GO:0003723">
    <property type="term" value="F:RNA binding"/>
    <property type="evidence" value="ECO:0007669"/>
    <property type="project" value="UniProtKB-UniRule"/>
</dbReference>
<dbReference type="InterPro" id="IPR000504">
    <property type="entry name" value="RRM_dom"/>
</dbReference>
<feature type="domain" description="RRM" evidence="3">
    <location>
        <begin position="12"/>
        <end position="94"/>
    </location>
</feature>
<protein>
    <recommendedName>
        <fullName evidence="3">RRM domain-containing protein</fullName>
    </recommendedName>
</protein>
<evidence type="ECO:0000313" key="4">
    <source>
        <dbReference type="Ensembl" id="ENSORLP00015016425.1"/>
    </source>
</evidence>
<dbReference type="AlphaFoldDB" id="A0A3P9I926"/>
<organism evidence="4 5">
    <name type="scientific">Oryzias latipes</name>
    <name type="common">Japanese rice fish</name>
    <name type="synonym">Japanese killifish</name>
    <dbReference type="NCBI Taxonomy" id="8090"/>
    <lineage>
        <taxon>Eukaryota</taxon>
        <taxon>Metazoa</taxon>
        <taxon>Chordata</taxon>
        <taxon>Craniata</taxon>
        <taxon>Vertebrata</taxon>
        <taxon>Euteleostomi</taxon>
        <taxon>Actinopterygii</taxon>
        <taxon>Neopterygii</taxon>
        <taxon>Teleostei</taxon>
        <taxon>Neoteleostei</taxon>
        <taxon>Acanthomorphata</taxon>
        <taxon>Ovalentaria</taxon>
        <taxon>Atherinomorphae</taxon>
        <taxon>Beloniformes</taxon>
        <taxon>Adrianichthyidae</taxon>
        <taxon>Oryziinae</taxon>
        <taxon>Oryzias</taxon>
    </lineage>
</organism>
<dbReference type="Gene3D" id="3.30.70.330">
    <property type="match status" value="1"/>
</dbReference>
<evidence type="ECO:0000256" key="1">
    <source>
        <dbReference type="PROSITE-ProRule" id="PRU00176"/>
    </source>
</evidence>
<dbReference type="Proteomes" id="UP000265200">
    <property type="component" value="Chromosome 2"/>
</dbReference>
<accession>A0A3P9I926</accession>